<feature type="transmembrane region" description="Helical" evidence="1">
    <location>
        <begin position="28"/>
        <end position="45"/>
    </location>
</feature>
<keyword evidence="1" id="KW-1133">Transmembrane helix</keyword>
<accession>A0A432XZA7</accession>
<organism evidence="2 3">
    <name type="scientific">Pseudidiomarina halophila</name>
    <dbReference type="NCBI Taxonomy" id="1449799"/>
    <lineage>
        <taxon>Bacteria</taxon>
        <taxon>Pseudomonadati</taxon>
        <taxon>Pseudomonadota</taxon>
        <taxon>Gammaproteobacteria</taxon>
        <taxon>Alteromonadales</taxon>
        <taxon>Idiomarinaceae</taxon>
        <taxon>Pseudidiomarina</taxon>
    </lineage>
</organism>
<protein>
    <submittedName>
        <fullName evidence="2">Uncharacterized protein</fullName>
    </submittedName>
</protein>
<evidence type="ECO:0000256" key="1">
    <source>
        <dbReference type="SAM" id="Phobius"/>
    </source>
</evidence>
<dbReference type="RefSeq" id="WP_126761178.1">
    <property type="nucleotide sequence ID" value="NZ_JBHLTZ010000004.1"/>
</dbReference>
<evidence type="ECO:0000313" key="3">
    <source>
        <dbReference type="Proteomes" id="UP000287198"/>
    </source>
</evidence>
<comment type="caution">
    <text evidence="2">The sequence shown here is derived from an EMBL/GenBank/DDBJ whole genome shotgun (WGS) entry which is preliminary data.</text>
</comment>
<keyword evidence="1" id="KW-0472">Membrane</keyword>
<sequence length="65" mass="7271">MLIALCCLLSALVLYIQALKNAMAAKRWACAGLLLGPVVVPLFFSQKRLRLMRAMGRGNVFWQPH</sequence>
<dbReference type="EMBL" id="PIPW01000001">
    <property type="protein sequence ID" value="RUO54095.1"/>
    <property type="molecule type" value="Genomic_DNA"/>
</dbReference>
<dbReference type="AlphaFoldDB" id="A0A432XZA7"/>
<reference evidence="3" key="1">
    <citation type="journal article" date="2018" name="Front. Microbiol.">
        <title>Genome-Based Analysis Reveals the Taxonomy and Diversity of the Family Idiomarinaceae.</title>
        <authorList>
            <person name="Liu Y."/>
            <person name="Lai Q."/>
            <person name="Shao Z."/>
        </authorList>
    </citation>
    <scope>NUCLEOTIDE SEQUENCE [LARGE SCALE GENOMIC DNA]</scope>
    <source>
        <strain evidence="3">BH195</strain>
    </source>
</reference>
<gene>
    <name evidence="2" type="ORF">CWI69_01305</name>
</gene>
<dbReference type="Proteomes" id="UP000287198">
    <property type="component" value="Unassembled WGS sequence"/>
</dbReference>
<proteinExistence type="predicted"/>
<name>A0A432XZA7_9GAMM</name>
<keyword evidence="1" id="KW-0812">Transmembrane</keyword>
<keyword evidence="3" id="KW-1185">Reference proteome</keyword>
<dbReference type="OrthoDB" id="5772022at2"/>
<evidence type="ECO:0000313" key="2">
    <source>
        <dbReference type="EMBL" id="RUO54095.1"/>
    </source>
</evidence>